<sequence>MVNDKQTKEQNVVSEPRPKYLCTEQKEKQATHSYNLRSKARQQQLQQQVDGNNNSEETNRNLGGAVKRAYDYVDTVETEDDSLPVAVGGRKSPAKKAKFIVTYKEMNDFFNLLKDQSISEFLRRDACCLISDKYALAMVFTYFKRAKYTCDEFTVFNFYLALYLASDIEEDVDEYKYEIFPWALGPKWRSKFSSFLKKRDALLRRIGYRAIVSRKCCEEVMSFVADHYVWKRERSEDHGGATRAYLITRGRRLLSSRSHLEEEELNLPRGPFELPRPCPLCFLNRPDTNLNRCKYIVPGTPSASFKPKLLLASAFSTFASDAEECDSSSNTSGYVSNESHASSVSNLSSYSSESSFYSNDQTIRKSDHQADLHLSCTQKQVKPPSILYPPPPKVTNTLKKDLISDNQIESDIFLSLCQPAHESTNLMENKSNLNGLGCAFGTASQRYASAGCASDYCLDDEASSGLEQDEVFDCSSETVGPHVKAKASSKKKMNYSLNSAFTFQSGTIQMYLPISQTVLGKNTIVNFD</sequence>
<gene>
    <name evidence="4" type="ORF">BpHYR1_037016</name>
</gene>
<protein>
    <submittedName>
        <fullName evidence="4">Speedy A</fullName>
    </submittedName>
</protein>
<evidence type="ECO:0000256" key="3">
    <source>
        <dbReference type="SAM" id="MobiDB-lite"/>
    </source>
</evidence>
<keyword evidence="5" id="KW-1185">Reference proteome</keyword>
<dbReference type="PANTHER" id="PTHR31545">
    <property type="entry name" value="SEEDY PROTEIN A/C FAMILY MEMBER"/>
    <property type="match status" value="1"/>
</dbReference>
<evidence type="ECO:0000313" key="5">
    <source>
        <dbReference type="Proteomes" id="UP000276133"/>
    </source>
</evidence>
<comment type="similarity">
    <text evidence="1">Belongs to the Speedy/Ringo family.</text>
</comment>
<keyword evidence="2" id="KW-0131">Cell cycle</keyword>
<dbReference type="STRING" id="10195.A0A3M7SMQ1"/>
<reference evidence="4 5" key="1">
    <citation type="journal article" date="2018" name="Sci. Rep.">
        <title>Genomic signatures of local adaptation to the degree of environmental predictability in rotifers.</title>
        <authorList>
            <person name="Franch-Gras L."/>
            <person name="Hahn C."/>
            <person name="Garcia-Roger E.M."/>
            <person name="Carmona M.J."/>
            <person name="Serra M."/>
            <person name="Gomez A."/>
        </authorList>
    </citation>
    <scope>NUCLEOTIDE SEQUENCE [LARGE SCALE GENOMIC DNA]</scope>
    <source>
        <strain evidence="4">HYR1</strain>
    </source>
</reference>
<dbReference type="GO" id="GO:0019901">
    <property type="term" value="F:protein kinase binding"/>
    <property type="evidence" value="ECO:0007669"/>
    <property type="project" value="InterPro"/>
</dbReference>
<feature type="region of interest" description="Disordered" evidence="3">
    <location>
        <begin position="1"/>
        <end position="61"/>
    </location>
</feature>
<dbReference type="Pfam" id="PF11357">
    <property type="entry name" value="Spy1"/>
    <property type="match status" value="1"/>
</dbReference>
<evidence type="ECO:0000256" key="1">
    <source>
        <dbReference type="ARBA" id="ARBA00010932"/>
    </source>
</evidence>
<evidence type="ECO:0000256" key="2">
    <source>
        <dbReference type="ARBA" id="ARBA00023306"/>
    </source>
</evidence>
<name>A0A3M7SMQ1_BRAPC</name>
<dbReference type="OrthoDB" id="9442170at2759"/>
<comment type="caution">
    <text evidence="4">The sequence shown here is derived from an EMBL/GenBank/DDBJ whole genome shotgun (WGS) entry which is preliminary data.</text>
</comment>
<evidence type="ECO:0000313" key="4">
    <source>
        <dbReference type="EMBL" id="RNA36920.1"/>
    </source>
</evidence>
<proteinExistence type="inferred from homology"/>
<dbReference type="PANTHER" id="PTHR31545:SF5">
    <property type="entry name" value="SPEEDY PROTEIN A"/>
    <property type="match status" value="1"/>
</dbReference>
<organism evidence="4 5">
    <name type="scientific">Brachionus plicatilis</name>
    <name type="common">Marine rotifer</name>
    <name type="synonym">Brachionus muelleri</name>
    <dbReference type="NCBI Taxonomy" id="10195"/>
    <lineage>
        <taxon>Eukaryota</taxon>
        <taxon>Metazoa</taxon>
        <taxon>Spiralia</taxon>
        <taxon>Gnathifera</taxon>
        <taxon>Rotifera</taxon>
        <taxon>Eurotatoria</taxon>
        <taxon>Monogononta</taxon>
        <taxon>Pseudotrocha</taxon>
        <taxon>Ploima</taxon>
        <taxon>Brachionidae</taxon>
        <taxon>Brachionus</taxon>
    </lineage>
</organism>
<dbReference type="Proteomes" id="UP000276133">
    <property type="component" value="Unassembled WGS sequence"/>
</dbReference>
<dbReference type="InterPro" id="IPR020984">
    <property type="entry name" value="Speedy"/>
</dbReference>
<accession>A0A3M7SMQ1</accession>
<dbReference type="InterPro" id="IPR052316">
    <property type="entry name" value="Speedy-Ringo_regulator"/>
</dbReference>
<dbReference type="AlphaFoldDB" id="A0A3M7SMQ1"/>
<dbReference type="EMBL" id="REGN01001111">
    <property type="protein sequence ID" value="RNA36920.1"/>
    <property type="molecule type" value="Genomic_DNA"/>
</dbReference>